<dbReference type="InterPro" id="IPR016162">
    <property type="entry name" value="Ald_DH_N"/>
</dbReference>
<evidence type="ECO:0000313" key="7">
    <source>
        <dbReference type="Proteomes" id="UP000182063"/>
    </source>
</evidence>
<dbReference type="Gene3D" id="3.40.605.10">
    <property type="entry name" value="Aldehyde Dehydrogenase, Chain A, domain 1"/>
    <property type="match status" value="1"/>
</dbReference>
<dbReference type="InterPro" id="IPR029510">
    <property type="entry name" value="Ald_DH_CS_GLU"/>
</dbReference>
<dbReference type="AlphaFoldDB" id="A0A1L3ZUR1"/>
<feature type="active site" evidence="3">
    <location>
        <position position="263"/>
    </location>
</feature>
<dbReference type="InterPro" id="IPR016163">
    <property type="entry name" value="Ald_DH_C"/>
</dbReference>
<dbReference type="EMBL" id="CP018221">
    <property type="protein sequence ID" value="API59365.1"/>
    <property type="molecule type" value="Genomic_DNA"/>
</dbReference>
<dbReference type="OrthoDB" id="9761688at2"/>
<dbReference type="InterPro" id="IPR016161">
    <property type="entry name" value="Ald_DH/histidinol_DH"/>
</dbReference>
<dbReference type="STRING" id="1921510.BSL82_08615"/>
<proteinExistence type="inferred from homology"/>
<evidence type="ECO:0000259" key="5">
    <source>
        <dbReference type="Pfam" id="PF00171"/>
    </source>
</evidence>
<sequence>MATGLHDGDQGFRLANPERLFIGGEWKNPVEGQGLDVISPVDGKVGARVAAGGPRDVEAAVRAARNAFDNGPWPRMPIAERAAIVRRIGALLHERLAETAWATTLEMGAPLPMARAVAERAAALFDDYAAIGESYPVEDLRRRTNGEYAIVVSEPAGVVAAIVPWNGPSLLAALKVAPALVAGCTVILKPAPETPLDSYILAECIEAAGVPAGVFNLVTADRETSDHLIRHRDVDKISFTGSTAVGKHILRTAADRVARVSLELGGKSAAIVLDDADPELAVSRLAGEATMNTGQVCAALMRVIVPRAQVKMYSEMLAEAVSGMRVGNPFDEGTQIGPLAMERQLERVQGYIRKGREEGAKLVCGGARPADLNSGFYIQPTVFADVSQSMTIAREEIFGPVTSVIAHDGLDDAVRIANDSDYGLHGGVFTSDVDAAYAIARRMRTGNVGHNIRAIDWHMPFGGFKQSGLGREGGVEGFRNFLEVKTVYVSTPPSKFANS</sequence>
<dbReference type="GO" id="GO:0016620">
    <property type="term" value="F:oxidoreductase activity, acting on the aldehyde or oxo group of donors, NAD or NADP as acceptor"/>
    <property type="evidence" value="ECO:0007669"/>
    <property type="project" value="InterPro"/>
</dbReference>
<dbReference type="PANTHER" id="PTHR42804">
    <property type="entry name" value="ALDEHYDE DEHYDROGENASE"/>
    <property type="match status" value="1"/>
</dbReference>
<dbReference type="PROSITE" id="PS00687">
    <property type="entry name" value="ALDEHYDE_DEHYDR_GLU"/>
    <property type="match status" value="1"/>
</dbReference>
<organism evidence="6 7">
    <name type="scientific">Tardibacter chloracetimidivorans</name>
    <dbReference type="NCBI Taxonomy" id="1921510"/>
    <lineage>
        <taxon>Bacteria</taxon>
        <taxon>Pseudomonadati</taxon>
        <taxon>Pseudomonadota</taxon>
        <taxon>Alphaproteobacteria</taxon>
        <taxon>Sphingomonadales</taxon>
        <taxon>Sphingomonadaceae</taxon>
        <taxon>Tardibacter</taxon>
    </lineage>
</organism>
<dbReference type="PANTHER" id="PTHR42804:SF1">
    <property type="entry name" value="ALDEHYDE DEHYDROGENASE-RELATED"/>
    <property type="match status" value="1"/>
</dbReference>
<dbReference type="InterPro" id="IPR015590">
    <property type="entry name" value="Aldehyde_DH_dom"/>
</dbReference>
<protein>
    <submittedName>
        <fullName evidence="6">Aldehyde dehydrogenase</fullName>
    </submittedName>
</protein>
<reference evidence="7" key="1">
    <citation type="submission" date="2016-11" db="EMBL/GenBank/DDBJ databases">
        <title>Complete Genome Sequence of alachlor-degrading Sphingomonas sp. strain JJ-A5.</title>
        <authorList>
            <person name="Lee H."/>
            <person name="Ka J.-O."/>
        </authorList>
    </citation>
    <scope>NUCLEOTIDE SEQUENCE [LARGE SCALE GENOMIC DNA]</scope>
    <source>
        <strain evidence="7">JJ-A5</strain>
    </source>
</reference>
<dbReference type="Gene3D" id="3.40.309.10">
    <property type="entry name" value="Aldehyde Dehydrogenase, Chain A, domain 2"/>
    <property type="match status" value="1"/>
</dbReference>
<comment type="similarity">
    <text evidence="1 4">Belongs to the aldehyde dehydrogenase family.</text>
</comment>
<evidence type="ECO:0000256" key="4">
    <source>
        <dbReference type="RuleBase" id="RU003345"/>
    </source>
</evidence>
<dbReference type="Proteomes" id="UP000182063">
    <property type="component" value="Chromosome"/>
</dbReference>
<dbReference type="RefSeq" id="WP_072596913.1">
    <property type="nucleotide sequence ID" value="NZ_CP018221.1"/>
</dbReference>
<accession>A0A1L3ZUR1</accession>
<dbReference type="Pfam" id="PF00171">
    <property type="entry name" value="Aldedh"/>
    <property type="match status" value="1"/>
</dbReference>
<dbReference type="SUPFAM" id="SSF53720">
    <property type="entry name" value="ALDH-like"/>
    <property type="match status" value="1"/>
</dbReference>
<dbReference type="FunFam" id="3.40.309.10:FF:000012">
    <property type="entry name" value="Betaine aldehyde dehydrogenase"/>
    <property type="match status" value="1"/>
</dbReference>
<dbReference type="KEGG" id="sphj:BSL82_08615"/>
<feature type="domain" description="Aldehyde dehydrogenase" evidence="5">
    <location>
        <begin position="31"/>
        <end position="487"/>
    </location>
</feature>
<evidence type="ECO:0000256" key="3">
    <source>
        <dbReference type="PROSITE-ProRule" id="PRU10007"/>
    </source>
</evidence>
<dbReference type="FunFam" id="3.40.605.10:FF:000007">
    <property type="entry name" value="NAD/NADP-dependent betaine aldehyde dehydrogenase"/>
    <property type="match status" value="1"/>
</dbReference>
<evidence type="ECO:0000256" key="2">
    <source>
        <dbReference type="ARBA" id="ARBA00023002"/>
    </source>
</evidence>
<evidence type="ECO:0000256" key="1">
    <source>
        <dbReference type="ARBA" id="ARBA00009986"/>
    </source>
</evidence>
<evidence type="ECO:0000313" key="6">
    <source>
        <dbReference type="EMBL" id="API59365.1"/>
    </source>
</evidence>
<name>A0A1L3ZUR1_9SPHN</name>
<gene>
    <name evidence="6" type="ORF">BSL82_08615</name>
</gene>
<keyword evidence="2 4" id="KW-0560">Oxidoreductase</keyword>
<keyword evidence="7" id="KW-1185">Reference proteome</keyword>
<dbReference type="CDD" id="cd07139">
    <property type="entry name" value="ALDH_AldA-Rv0768"/>
    <property type="match status" value="1"/>
</dbReference>